<accession>A6DQD1</accession>
<dbReference type="STRING" id="313628.LNTAR_16583"/>
<evidence type="ECO:0000313" key="2">
    <source>
        <dbReference type="Proteomes" id="UP000004947"/>
    </source>
</evidence>
<gene>
    <name evidence="1" type="ORF">LNTAR_16583</name>
</gene>
<reference evidence="1 2" key="1">
    <citation type="journal article" date="2010" name="J. Bacteriol.">
        <title>Genome sequence of Lentisphaera araneosa HTCC2155T, the type species of the order Lentisphaerales in the phylum Lentisphaerae.</title>
        <authorList>
            <person name="Thrash J.C."/>
            <person name="Cho J.C."/>
            <person name="Vergin K.L."/>
            <person name="Morris R.M."/>
            <person name="Giovannoni S.J."/>
        </authorList>
    </citation>
    <scope>NUCLEOTIDE SEQUENCE [LARGE SCALE GENOMIC DNA]</scope>
    <source>
        <strain evidence="1 2">HTCC2155</strain>
    </source>
</reference>
<dbReference type="AlphaFoldDB" id="A6DQD1"/>
<evidence type="ECO:0000313" key="1">
    <source>
        <dbReference type="EMBL" id="EDM26182.1"/>
    </source>
</evidence>
<keyword evidence="2" id="KW-1185">Reference proteome</keyword>
<organism evidence="1 2">
    <name type="scientific">Lentisphaera araneosa HTCC2155</name>
    <dbReference type="NCBI Taxonomy" id="313628"/>
    <lineage>
        <taxon>Bacteria</taxon>
        <taxon>Pseudomonadati</taxon>
        <taxon>Lentisphaerota</taxon>
        <taxon>Lentisphaeria</taxon>
        <taxon>Lentisphaerales</taxon>
        <taxon>Lentisphaeraceae</taxon>
        <taxon>Lentisphaera</taxon>
    </lineage>
</organism>
<dbReference type="EMBL" id="ABCK01000019">
    <property type="protein sequence ID" value="EDM26182.1"/>
    <property type="molecule type" value="Genomic_DNA"/>
</dbReference>
<name>A6DQD1_9BACT</name>
<proteinExistence type="predicted"/>
<comment type="caution">
    <text evidence="1">The sequence shown here is derived from an EMBL/GenBank/DDBJ whole genome shotgun (WGS) entry which is preliminary data.</text>
</comment>
<sequence length="112" mass="12941">MKVLKIFNLTKPLASSVTTEVFLGELLTRTGSYHASYDTIQDLIFEAGVLEKILLESTVKSYINHCSKWGSIFPVYPSAIAFRVINKLLIWCLAYNMNLMTKTQRFFIHFHY</sequence>
<protein>
    <submittedName>
        <fullName evidence="1">Uncharacterized protein</fullName>
    </submittedName>
</protein>
<dbReference type="Proteomes" id="UP000004947">
    <property type="component" value="Unassembled WGS sequence"/>
</dbReference>